<dbReference type="GO" id="GO:0006935">
    <property type="term" value="P:chemotaxis"/>
    <property type="evidence" value="ECO:0007669"/>
    <property type="project" value="UniProtKB-KW"/>
</dbReference>
<reference evidence="12 13" key="1">
    <citation type="submission" date="2018-11" db="EMBL/GenBank/DDBJ databases">
        <authorList>
            <person name="Li F."/>
        </authorList>
    </citation>
    <scope>NUCLEOTIDE SEQUENCE [LARGE SCALE GENOMIC DNA]</scope>
    <source>
        <strain evidence="12 13">Gsoil 818</strain>
    </source>
</reference>
<dbReference type="InterPro" id="IPR012823">
    <property type="entry name" value="Flagell_FliJ"/>
</dbReference>
<dbReference type="EMBL" id="RJSF01000043">
    <property type="protein sequence ID" value="RNM13124.1"/>
    <property type="molecule type" value="Genomic_DNA"/>
</dbReference>
<evidence type="ECO:0000256" key="3">
    <source>
        <dbReference type="ARBA" id="ARBA00020392"/>
    </source>
</evidence>
<keyword evidence="13" id="KW-1185">Reference proteome</keyword>
<dbReference type="InterPro" id="IPR053716">
    <property type="entry name" value="Flag_assembly_chemotaxis_eff"/>
</dbReference>
<keyword evidence="6" id="KW-0145">Chemotaxis</keyword>
<evidence type="ECO:0000256" key="1">
    <source>
        <dbReference type="ARBA" id="ARBA00004413"/>
    </source>
</evidence>
<name>A0A3N0GKW2_9ACTN</name>
<dbReference type="AlphaFoldDB" id="A0A3N0GKW2"/>
<keyword evidence="4" id="KW-0813">Transport</keyword>
<dbReference type="RefSeq" id="WP_123224099.1">
    <property type="nucleotide sequence ID" value="NZ_RJSF01000043.1"/>
</dbReference>
<protein>
    <recommendedName>
        <fullName evidence="3">Flagellar FliJ protein</fullName>
    </recommendedName>
</protein>
<dbReference type="Proteomes" id="UP000279994">
    <property type="component" value="Unassembled WGS sequence"/>
</dbReference>
<keyword evidence="5" id="KW-1003">Cell membrane</keyword>
<evidence type="ECO:0000256" key="5">
    <source>
        <dbReference type="ARBA" id="ARBA00022475"/>
    </source>
</evidence>
<dbReference type="Pfam" id="PF02050">
    <property type="entry name" value="FliJ"/>
    <property type="match status" value="1"/>
</dbReference>
<dbReference type="Gene3D" id="1.10.287.1700">
    <property type="match status" value="1"/>
</dbReference>
<evidence type="ECO:0000256" key="9">
    <source>
        <dbReference type="ARBA" id="ARBA00023136"/>
    </source>
</evidence>
<evidence type="ECO:0000313" key="13">
    <source>
        <dbReference type="Proteomes" id="UP000279994"/>
    </source>
</evidence>
<dbReference type="GO" id="GO:0015031">
    <property type="term" value="P:protein transport"/>
    <property type="evidence" value="ECO:0007669"/>
    <property type="project" value="UniProtKB-KW"/>
</dbReference>
<dbReference type="GO" id="GO:0005886">
    <property type="term" value="C:plasma membrane"/>
    <property type="evidence" value="ECO:0007669"/>
    <property type="project" value="UniProtKB-SubCell"/>
</dbReference>
<comment type="subcellular location">
    <subcellularLocation>
        <location evidence="1">Cell membrane</location>
        <topology evidence="1">Peripheral membrane protein</topology>
        <orientation evidence="1">Cytoplasmic side</orientation>
    </subcellularLocation>
</comment>
<evidence type="ECO:0000313" key="12">
    <source>
        <dbReference type="EMBL" id="RNM13124.1"/>
    </source>
</evidence>
<evidence type="ECO:0000256" key="2">
    <source>
        <dbReference type="ARBA" id="ARBA00010004"/>
    </source>
</evidence>
<evidence type="ECO:0000256" key="11">
    <source>
        <dbReference type="SAM" id="MobiDB-lite"/>
    </source>
</evidence>
<keyword evidence="7" id="KW-1005">Bacterial flagellum biogenesis</keyword>
<accession>A0A3N0GKW2</accession>
<keyword evidence="8" id="KW-0653">Protein transport</keyword>
<organism evidence="12 13">
    <name type="scientific">Nocardioides pocheonensis</name>
    <dbReference type="NCBI Taxonomy" id="661485"/>
    <lineage>
        <taxon>Bacteria</taxon>
        <taxon>Bacillati</taxon>
        <taxon>Actinomycetota</taxon>
        <taxon>Actinomycetes</taxon>
        <taxon>Propionibacteriales</taxon>
        <taxon>Nocardioidaceae</taxon>
        <taxon>Nocardioides</taxon>
    </lineage>
</organism>
<evidence type="ECO:0000256" key="8">
    <source>
        <dbReference type="ARBA" id="ARBA00022927"/>
    </source>
</evidence>
<dbReference type="OrthoDB" id="3789196at2"/>
<feature type="compositionally biased region" description="Basic and acidic residues" evidence="11">
    <location>
        <begin position="7"/>
        <end position="26"/>
    </location>
</feature>
<dbReference type="GO" id="GO:0071973">
    <property type="term" value="P:bacterial-type flagellum-dependent cell motility"/>
    <property type="evidence" value="ECO:0007669"/>
    <property type="project" value="InterPro"/>
</dbReference>
<proteinExistence type="inferred from homology"/>
<keyword evidence="10" id="KW-1006">Bacterial flagellum protein export</keyword>
<gene>
    <name evidence="12" type="ORF">EFL26_17025</name>
</gene>
<evidence type="ECO:0000256" key="6">
    <source>
        <dbReference type="ARBA" id="ARBA00022500"/>
    </source>
</evidence>
<comment type="similarity">
    <text evidence="2">Belongs to the FliJ family.</text>
</comment>
<dbReference type="GO" id="GO:0009288">
    <property type="term" value="C:bacterial-type flagellum"/>
    <property type="evidence" value="ECO:0007669"/>
    <property type="project" value="InterPro"/>
</dbReference>
<sequence>MSAQDNRSQDGMRAVERVRGVREQDSRTGLQQALAEQRLHEARVAELRGRLESGSFFDSGSAGSFLALRASLDALSAAIRSAEFDVAAHRTVSEAAYAQWALDRARLAAVEALIERRAEATRAEAARREARELDEIAVQRWQRRASEREGA</sequence>
<evidence type="ECO:0000256" key="10">
    <source>
        <dbReference type="ARBA" id="ARBA00023225"/>
    </source>
</evidence>
<keyword evidence="9" id="KW-0472">Membrane</keyword>
<feature type="region of interest" description="Disordered" evidence="11">
    <location>
        <begin position="1"/>
        <end position="30"/>
    </location>
</feature>
<evidence type="ECO:0000256" key="4">
    <source>
        <dbReference type="ARBA" id="ARBA00022448"/>
    </source>
</evidence>
<dbReference type="GO" id="GO:0044781">
    <property type="term" value="P:bacterial-type flagellum organization"/>
    <property type="evidence" value="ECO:0007669"/>
    <property type="project" value="UniProtKB-KW"/>
</dbReference>
<comment type="caution">
    <text evidence="12">The sequence shown here is derived from an EMBL/GenBank/DDBJ whole genome shotgun (WGS) entry which is preliminary data.</text>
</comment>
<evidence type="ECO:0000256" key="7">
    <source>
        <dbReference type="ARBA" id="ARBA00022795"/>
    </source>
</evidence>